<dbReference type="PANTHER" id="PTHR30570:SF1">
    <property type="entry name" value="PHOSPHATE-BINDING PROTEIN PSTS"/>
    <property type="match status" value="1"/>
</dbReference>
<evidence type="ECO:0000256" key="3">
    <source>
        <dbReference type="SAM" id="Phobius"/>
    </source>
</evidence>
<accession>A0ABY5LUQ4</accession>
<evidence type="ECO:0000256" key="1">
    <source>
        <dbReference type="ARBA" id="ARBA00022729"/>
    </source>
</evidence>
<feature type="transmembrane region" description="Helical" evidence="3">
    <location>
        <begin position="42"/>
        <end position="60"/>
    </location>
</feature>
<feature type="compositionally biased region" description="Low complexity" evidence="2">
    <location>
        <begin position="69"/>
        <end position="84"/>
    </location>
</feature>
<name>A0ABY5LUQ4_9CYAN</name>
<gene>
    <name evidence="5" type="ORF">NG743_21535</name>
</gene>
<reference evidence="5" key="1">
    <citation type="submission" date="2022-06" db="EMBL/GenBank/DDBJ databases">
        <title>Nostosin G and Spiroidesin B from the Cyanobacterium Dolichospermum sp. NIES-1697.</title>
        <authorList>
            <person name="Phan C.-S."/>
            <person name="Mehjabin J.J."/>
            <person name="Anas A.R.J."/>
            <person name="Hayasaka M."/>
            <person name="Onoki R."/>
            <person name="Wang J."/>
            <person name="Umezawa T."/>
            <person name="Washio K."/>
            <person name="Morikawa M."/>
            <person name="Okino T."/>
        </authorList>
    </citation>
    <scope>NUCLEOTIDE SEQUENCE</scope>
    <source>
        <strain evidence="5">NIES-1697</strain>
    </source>
</reference>
<feature type="compositionally biased region" description="Polar residues" evidence="2">
    <location>
        <begin position="90"/>
        <end position="126"/>
    </location>
</feature>
<organism evidence="5 6">
    <name type="scientific">Dolichospermum heterosporum TAC447</name>
    <dbReference type="NCBI Taxonomy" id="747523"/>
    <lineage>
        <taxon>Bacteria</taxon>
        <taxon>Bacillati</taxon>
        <taxon>Cyanobacteriota</taxon>
        <taxon>Cyanophyceae</taxon>
        <taxon>Nostocales</taxon>
        <taxon>Aphanizomenonaceae</taxon>
        <taxon>Dolichospermum</taxon>
        <taxon>Dolichospermum heterosporum</taxon>
    </lineage>
</organism>
<keyword evidence="3" id="KW-0472">Membrane</keyword>
<keyword evidence="6" id="KW-1185">Reference proteome</keyword>
<dbReference type="Gene3D" id="3.40.190.10">
    <property type="entry name" value="Periplasmic binding protein-like II"/>
    <property type="match status" value="2"/>
</dbReference>
<dbReference type="RefSeq" id="WP_257120868.1">
    <property type="nucleotide sequence ID" value="NZ_CP099464.1"/>
</dbReference>
<feature type="region of interest" description="Disordered" evidence="2">
    <location>
        <begin position="69"/>
        <end position="126"/>
    </location>
</feature>
<dbReference type="CDD" id="cd13653">
    <property type="entry name" value="PBP2_phosphate_like_1"/>
    <property type="match status" value="1"/>
</dbReference>
<dbReference type="SUPFAM" id="SSF53850">
    <property type="entry name" value="Periplasmic binding protein-like II"/>
    <property type="match status" value="1"/>
</dbReference>
<feature type="domain" description="PBP" evidence="4">
    <location>
        <begin position="122"/>
        <end position="362"/>
    </location>
</feature>
<dbReference type="Proteomes" id="UP001057561">
    <property type="component" value="Chromosome"/>
</dbReference>
<dbReference type="Pfam" id="PF12849">
    <property type="entry name" value="PBP_like_2"/>
    <property type="match status" value="1"/>
</dbReference>
<keyword evidence="3" id="KW-0812">Transmembrane</keyword>
<proteinExistence type="predicted"/>
<evidence type="ECO:0000259" key="4">
    <source>
        <dbReference type="Pfam" id="PF12849"/>
    </source>
</evidence>
<dbReference type="InterPro" id="IPR050811">
    <property type="entry name" value="Phosphate_ABC_transporter"/>
</dbReference>
<evidence type="ECO:0000313" key="5">
    <source>
        <dbReference type="EMBL" id="UUO14586.1"/>
    </source>
</evidence>
<evidence type="ECO:0000313" key="6">
    <source>
        <dbReference type="Proteomes" id="UP001057561"/>
    </source>
</evidence>
<evidence type="ECO:0000256" key="2">
    <source>
        <dbReference type="SAM" id="MobiDB-lite"/>
    </source>
</evidence>
<sequence length="377" mass="40083">MTTDYNFNNVKCPKCGHDQNAVSAKKCEICGHQLKKSAIPPIVFIGLTALVAVGGGYFAFKGKLTGKTTPGLTNTASNTTVSTVPIPKPTATQEPPAQETQPNTAAINPTSSNSANIDTSLPNPTVLSMDGSTTMVGLIQRLRNAYSQINANIPTTYGQPNGFPKGSGKGLEALMKNVVVMAATSRPLKPKEAQAGIQVIAIARDAVGVVVGINNPFKGSLTLDQLRQIYQGQITNWSQVGGSNASIKVINRAAGSGTRDFFQDTVLLEKPFAPDSANFITFPQDETTGIVRILGNNGISYATVSQLENQQLVRIIPINEVSPVDKTAIQSGKYPISRSVYLAIRKQNSPAVKQFIDLALSSQGQQIIQQSGFIPLQ</sequence>
<dbReference type="InterPro" id="IPR024370">
    <property type="entry name" value="PBP_domain"/>
</dbReference>
<dbReference type="EMBL" id="CP099464">
    <property type="protein sequence ID" value="UUO14586.1"/>
    <property type="molecule type" value="Genomic_DNA"/>
</dbReference>
<keyword evidence="3" id="KW-1133">Transmembrane helix</keyword>
<keyword evidence="1" id="KW-0732">Signal</keyword>
<dbReference type="PANTHER" id="PTHR30570">
    <property type="entry name" value="PERIPLASMIC PHOSPHATE BINDING COMPONENT OF PHOSPHATE ABC TRANSPORTER"/>
    <property type="match status" value="1"/>
</dbReference>
<protein>
    <submittedName>
        <fullName evidence="5">Substrate-binding domain-containing protein</fullName>
    </submittedName>
</protein>